<keyword evidence="14" id="KW-1185">Reference proteome</keyword>
<evidence type="ECO:0000256" key="8">
    <source>
        <dbReference type="ARBA" id="ARBA00023034"/>
    </source>
</evidence>
<evidence type="ECO:0000256" key="9">
    <source>
        <dbReference type="ARBA" id="ARBA00023136"/>
    </source>
</evidence>
<keyword evidence="7" id="KW-1133">Transmembrane helix</keyword>
<dbReference type="Gene3D" id="3.90.550.50">
    <property type="match status" value="1"/>
</dbReference>
<dbReference type="EC" id="2.4.1.-" evidence="10"/>
<evidence type="ECO:0000256" key="6">
    <source>
        <dbReference type="ARBA" id="ARBA00022968"/>
    </source>
</evidence>
<dbReference type="PANTHER" id="PTHR11214:SF3">
    <property type="entry name" value="BETA-1,3-GALACTOSYLTRANSFERASE 6"/>
    <property type="match status" value="1"/>
</dbReference>
<evidence type="ECO:0000256" key="10">
    <source>
        <dbReference type="RuleBase" id="RU363063"/>
    </source>
</evidence>
<dbReference type="OrthoDB" id="6355886at2759"/>
<dbReference type="WBParaSite" id="BXY_0026600.1">
    <property type="protein sequence ID" value="BXY_0026600.1"/>
    <property type="gene ID" value="BXY_0026600"/>
</dbReference>
<comment type="subcellular location">
    <subcellularLocation>
        <location evidence="1 10">Golgi apparatus membrane</location>
        <topology evidence="1 10">Single-pass type II membrane protein</topology>
    </subcellularLocation>
</comment>
<accession>A0A1I7RHT7</accession>
<evidence type="ECO:0000256" key="11">
    <source>
        <dbReference type="SAM" id="MobiDB-lite"/>
    </source>
</evidence>
<evidence type="ECO:0000256" key="1">
    <source>
        <dbReference type="ARBA" id="ARBA00004323"/>
    </source>
</evidence>
<dbReference type="Proteomes" id="UP000095284">
    <property type="component" value="Unplaced"/>
</dbReference>
<dbReference type="EMBL" id="CAJFDI010000004">
    <property type="protein sequence ID" value="CAD5226092.1"/>
    <property type="molecule type" value="Genomic_DNA"/>
</dbReference>
<dbReference type="Proteomes" id="UP000659654">
    <property type="component" value="Unassembled WGS sequence"/>
</dbReference>
<evidence type="ECO:0000256" key="4">
    <source>
        <dbReference type="ARBA" id="ARBA00022679"/>
    </source>
</evidence>
<dbReference type="SMR" id="A0A1I7RHT7"/>
<keyword evidence="6" id="KW-0735">Signal-anchor</keyword>
<dbReference type="EMBL" id="CAJFCV020000004">
    <property type="protein sequence ID" value="CAG9115396.1"/>
    <property type="molecule type" value="Genomic_DNA"/>
</dbReference>
<evidence type="ECO:0000313" key="13">
    <source>
        <dbReference type="Proteomes" id="UP000095284"/>
    </source>
</evidence>
<evidence type="ECO:0000313" key="12">
    <source>
        <dbReference type="EMBL" id="CAD5226092.1"/>
    </source>
</evidence>
<keyword evidence="8 10" id="KW-0333">Golgi apparatus</keyword>
<dbReference type="AlphaFoldDB" id="A0A1I7RHT7"/>
<dbReference type="Pfam" id="PF01762">
    <property type="entry name" value="Galactosyl_T"/>
    <property type="match status" value="1"/>
</dbReference>
<keyword evidence="3 10" id="KW-0328">Glycosyltransferase</keyword>
<evidence type="ECO:0000313" key="15">
    <source>
        <dbReference type="WBParaSite" id="BXY_0026600.1"/>
    </source>
</evidence>
<evidence type="ECO:0000256" key="7">
    <source>
        <dbReference type="ARBA" id="ARBA00022989"/>
    </source>
</evidence>
<feature type="region of interest" description="Disordered" evidence="11">
    <location>
        <begin position="200"/>
        <end position="223"/>
    </location>
</feature>
<dbReference type="InterPro" id="IPR002659">
    <property type="entry name" value="Glyco_trans_31"/>
</dbReference>
<organism evidence="13 15">
    <name type="scientific">Bursaphelenchus xylophilus</name>
    <name type="common">Pinewood nematode worm</name>
    <name type="synonym">Aphelenchoides xylophilus</name>
    <dbReference type="NCBI Taxonomy" id="6326"/>
    <lineage>
        <taxon>Eukaryota</taxon>
        <taxon>Metazoa</taxon>
        <taxon>Ecdysozoa</taxon>
        <taxon>Nematoda</taxon>
        <taxon>Chromadorea</taxon>
        <taxon>Rhabditida</taxon>
        <taxon>Tylenchina</taxon>
        <taxon>Tylenchomorpha</taxon>
        <taxon>Aphelenchoidea</taxon>
        <taxon>Aphelenchoididae</taxon>
        <taxon>Bursaphelenchus</taxon>
    </lineage>
</organism>
<evidence type="ECO:0000256" key="5">
    <source>
        <dbReference type="ARBA" id="ARBA00022692"/>
    </source>
</evidence>
<keyword evidence="5" id="KW-0812">Transmembrane</keyword>
<dbReference type="GO" id="GO:0000139">
    <property type="term" value="C:Golgi membrane"/>
    <property type="evidence" value="ECO:0007669"/>
    <property type="project" value="UniProtKB-SubCell"/>
</dbReference>
<proteinExistence type="inferred from homology"/>
<dbReference type="PANTHER" id="PTHR11214">
    <property type="entry name" value="BETA-1,3-N-ACETYLGLUCOSAMINYLTRANSFERASE"/>
    <property type="match status" value="1"/>
</dbReference>
<keyword evidence="4" id="KW-0808">Transferase</keyword>
<dbReference type="GO" id="GO:0016758">
    <property type="term" value="F:hexosyltransferase activity"/>
    <property type="evidence" value="ECO:0007669"/>
    <property type="project" value="InterPro"/>
</dbReference>
<gene>
    <name evidence="12" type="ORF">BXYJ_LOCUS8872</name>
</gene>
<dbReference type="Proteomes" id="UP000582659">
    <property type="component" value="Unassembled WGS sequence"/>
</dbReference>
<sequence length="276" mass="31955">MVNRLAMRYSWLKEQNRPKGYVYKFVIGIPKLNSTNRLLHLKMALKDERDQFHDMLFYNLPDTYNNLFLKTGVLFQWFQKFCTNTEYLIKSDDDTVIDLERLDEHYMKDLEKNQEMMIWGRLIRNGKVERDQTKRWSVPLEKYPNKTFPDYVNGATYIMNRQAVNAILSQTPSTFTMFLEDVLFTAEKEEHWAKNVGGADKMARAAPKRGPKPRETGPQTRNGLSVFPLLRTHVVCALSAPHTLPPPGHICIYCALNRANVQVRVERGGNLGNSGP</sequence>
<keyword evidence="9" id="KW-0472">Membrane</keyword>
<evidence type="ECO:0000256" key="3">
    <source>
        <dbReference type="ARBA" id="ARBA00022676"/>
    </source>
</evidence>
<protein>
    <recommendedName>
        <fullName evidence="10">Hexosyltransferase</fullName>
        <ecNumber evidence="10">2.4.1.-</ecNumber>
    </recommendedName>
</protein>
<evidence type="ECO:0000313" key="14">
    <source>
        <dbReference type="Proteomes" id="UP000659654"/>
    </source>
</evidence>
<evidence type="ECO:0000256" key="2">
    <source>
        <dbReference type="ARBA" id="ARBA00008661"/>
    </source>
</evidence>
<reference evidence="15" key="1">
    <citation type="submission" date="2016-11" db="UniProtKB">
        <authorList>
            <consortium name="WormBaseParasite"/>
        </authorList>
    </citation>
    <scope>IDENTIFICATION</scope>
</reference>
<dbReference type="eggNOG" id="KOG2287">
    <property type="taxonomic scope" value="Eukaryota"/>
</dbReference>
<reference evidence="12" key="2">
    <citation type="submission" date="2020-09" db="EMBL/GenBank/DDBJ databases">
        <authorList>
            <person name="Kikuchi T."/>
        </authorList>
    </citation>
    <scope>NUCLEOTIDE SEQUENCE</scope>
    <source>
        <strain evidence="12">Ka4C1</strain>
    </source>
</reference>
<comment type="similarity">
    <text evidence="2 10">Belongs to the glycosyltransferase 31 family.</text>
</comment>
<name>A0A1I7RHT7_BURXY</name>
<dbReference type="GO" id="GO:0006493">
    <property type="term" value="P:protein O-linked glycosylation"/>
    <property type="evidence" value="ECO:0007669"/>
    <property type="project" value="TreeGrafter"/>
</dbReference>